<accession>A0AAV9KCG4</accession>
<proteinExistence type="predicted"/>
<reference evidence="2 3" key="1">
    <citation type="submission" date="2023-10" db="EMBL/GenBank/DDBJ databases">
        <title>Genome-Wide Identification Analysis in wild type Solanum Pinnatisectum Reveals Some Genes Defensing Phytophthora Infestans.</title>
        <authorList>
            <person name="Sun C."/>
        </authorList>
    </citation>
    <scope>NUCLEOTIDE SEQUENCE [LARGE SCALE GENOMIC DNA]</scope>
    <source>
        <strain evidence="2">LQN</strain>
        <tissue evidence="2">Leaf</tissue>
    </source>
</reference>
<comment type="caution">
    <text evidence="2">The sequence shown here is derived from an EMBL/GenBank/DDBJ whole genome shotgun (WGS) entry which is preliminary data.</text>
</comment>
<keyword evidence="3" id="KW-1185">Reference proteome</keyword>
<dbReference type="EMBL" id="JAWPEI010000011">
    <property type="protein sequence ID" value="KAK4709767.1"/>
    <property type="molecule type" value="Genomic_DNA"/>
</dbReference>
<protein>
    <submittedName>
        <fullName evidence="2">Uncharacterized protein</fullName>
    </submittedName>
</protein>
<sequence length="186" mass="21418">MAITTRSGKILNDSISAGNEQEQSIGMNEEEEVEVEQVDDIEEDKSTVRPTKILRFPYFGRPFLAISRALVDVESGELNFSLNNEEVKFKICRSMNKPQDMNVVYAIEVFDERELKAAIEERFVVETLAAVLMNFEEDFWDDYVETLNSLQGMGSHSYAPKKLDLDMKNKPNLRQSHLLKSRLYLN</sequence>
<feature type="compositionally biased region" description="Polar residues" evidence="1">
    <location>
        <begin position="1"/>
        <end position="26"/>
    </location>
</feature>
<name>A0AAV9KCG4_9SOLN</name>
<dbReference type="Proteomes" id="UP001311915">
    <property type="component" value="Unassembled WGS sequence"/>
</dbReference>
<evidence type="ECO:0000313" key="2">
    <source>
        <dbReference type="EMBL" id="KAK4709767.1"/>
    </source>
</evidence>
<evidence type="ECO:0000313" key="3">
    <source>
        <dbReference type="Proteomes" id="UP001311915"/>
    </source>
</evidence>
<gene>
    <name evidence="2" type="ORF">R3W88_004280</name>
</gene>
<organism evidence="2 3">
    <name type="scientific">Solanum pinnatisectum</name>
    <name type="common">tansyleaf nightshade</name>
    <dbReference type="NCBI Taxonomy" id="50273"/>
    <lineage>
        <taxon>Eukaryota</taxon>
        <taxon>Viridiplantae</taxon>
        <taxon>Streptophyta</taxon>
        <taxon>Embryophyta</taxon>
        <taxon>Tracheophyta</taxon>
        <taxon>Spermatophyta</taxon>
        <taxon>Magnoliopsida</taxon>
        <taxon>eudicotyledons</taxon>
        <taxon>Gunneridae</taxon>
        <taxon>Pentapetalae</taxon>
        <taxon>asterids</taxon>
        <taxon>lamiids</taxon>
        <taxon>Solanales</taxon>
        <taxon>Solanaceae</taxon>
        <taxon>Solanoideae</taxon>
        <taxon>Solaneae</taxon>
        <taxon>Solanum</taxon>
    </lineage>
</organism>
<dbReference type="AlphaFoldDB" id="A0AAV9KCG4"/>
<evidence type="ECO:0000256" key="1">
    <source>
        <dbReference type="SAM" id="MobiDB-lite"/>
    </source>
</evidence>
<feature type="region of interest" description="Disordered" evidence="1">
    <location>
        <begin position="1"/>
        <end position="30"/>
    </location>
</feature>